<dbReference type="Pfam" id="PF00990">
    <property type="entry name" value="GGDEF"/>
    <property type="match status" value="1"/>
</dbReference>
<organism evidence="2 3">
    <name type="scientific">Candidatus Schekmanbacteria bacterium RBG_16_38_10</name>
    <dbReference type="NCBI Taxonomy" id="1817879"/>
    <lineage>
        <taxon>Bacteria</taxon>
        <taxon>Candidatus Schekmaniibacteriota</taxon>
    </lineage>
</organism>
<dbReference type="InterPro" id="IPR043128">
    <property type="entry name" value="Rev_trsase/Diguanyl_cyclase"/>
</dbReference>
<evidence type="ECO:0000313" key="2">
    <source>
        <dbReference type="EMBL" id="OGL42731.1"/>
    </source>
</evidence>
<dbReference type="PROSITE" id="PS50887">
    <property type="entry name" value="GGDEF"/>
    <property type="match status" value="1"/>
</dbReference>
<name>A0A1F7RMR0_9BACT</name>
<proteinExistence type="predicted"/>
<dbReference type="NCBIfam" id="TIGR00254">
    <property type="entry name" value="GGDEF"/>
    <property type="match status" value="1"/>
</dbReference>
<dbReference type="Gene3D" id="3.30.70.270">
    <property type="match status" value="1"/>
</dbReference>
<dbReference type="Proteomes" id="UP000178797">
    <property type="component" value="Unassembled WGS sequence"/>
</dbReference>
<accession>A0A1F7RMR0</accession>
<dbReference type="AlphaFoldDB" id="A0A1F7RMR0"/>
<reference evidence="2 3" key="1">
    <citation type="journal article" date="2016" name="Nat. Commun.">
        <title>Thousands of microbial genomes shed light on interconnected biogeochemical processes in an aquifer system.</title>
        <authorList>
            <person name="Anantharaman K."/>
            <person name="Brown C.T."/>
            <person name="Hug L.A."/>
            <person name="Sharon I."/>
            <person name="Castelle C.J."/>
            <person name="Probst A.J."/>
            <person name="Thomas B.C."/>
            <person name="Singh A."/>
            <person name="Wilkins M.J."/>
            <person name="Karaoz U."/>
            <person name="Brodie E.L."/>
            <person name="Williams K.H."/>
            <person name="Hubbard S.S."/>
            <person name="Banfield J.F."/>
        </authorList>
    </citation>
    <scope>NUCLEOTIDE SEQUENCE [LARGE SCALE GENOMIC DNA]</scope>
</reference>
<feature type="domain" description="GGDEF" evidence="1">
    <location>
        <begin position="40"/>
        <end position="174"/>
    </location>
</feature>
<gene>
    <name evidence="2" type="ORF">A2W05_09865</name>
</gene>
<dbReference type="EMBL" id="MGDE01000258">
    <property type="protein sequence ID" value="OGL42731.1"/>
    <property type="molecule type" value="Genomic_DNA"/>
</dbReference>
<dbReference type="InterPro" id="IPR029787">
    <property type="entry name" value="Nucleotide_cyclase"/>
</dbReference>
<sequence>MFNDSINEKLFLDQLSGIYSKDLFFVMGENFLTIAKRYNRKTSLVYISVENFDELVDSHGKDFTETQLEALCQSLRSVLRESDFLSRFSQNSFGIHVAETDSFGAIMLIKRLENIFCTDESSYENINKLFQLNIVHATVPDEGKTIAALISKAIEKAEKKKQSPSFNKELRNLNFWELIDSIIEKKNQSPFNPVTKEPTYLLRFSSLFIDQVQKFIFQDIILNKERNGMLFTGVRNFSKPEIGINNYHALKNIRTTTYIMGLKGENPFPMPYIIPVCLDDKKISFYRFIFFLCDKFAYGLIGRKDHKNLFIGFHSSNFYFIEHIIARLQQYYFY</sequence>
<comment type="caution">
    <text evidence="2">The sequence shown here is derived from an EMBL/GenBank/DDBJ whole genome shotgun (WGS) entry which is preliminary data.</text>
</comment>
<evidence type="ECO:0000259" key="1">
    <source>
        <dbReference type="PROSITE" id="PS50887"/>
    </source>
</evidence>
<dbReference type="InterPro" id="IPR000160">
    <property type="entry name" value="GGDEF_dom"/>
</dbReference>
<evidence type="ECO:0000313" key="3">
    <source>
        <dbReference type="Proteomes" id="UP000178797"/>
    </source>
</evidence>
<dbReference type="SMART" id="SM00267">
    <property type="entry name" value="GGDEF"/>
    <property type="match status" value="1"/>
</dbReference>
<protein>
    <recommendedName>
        <fullName evidence="1">GGDEF domain-containing protein</fullName>
    </recommendedName>
</protein>
<dbReference type="SUPFAM" id="SSF55073">
    <property type="entry name" value="Nucleotide cyclase"/>
    <property type="match status" value="1"/>
</dbReference>